<name>A0A7Y0AEM7_9BACT</name>
<dbReference type="Pfam" id="PF00112">
    <property type="entry name" value="Peptidase_C1"/>
    <property type="match status" value="1"/>
</dbReference>
<dbReference type="AlphaFoldDB" id="A0A7Y0AEM7"/>
<feature type="domain" description="Peptidase C1A papain C-terminal" evidence="3">
    <location>
        <begin position="189"/>
        <end position="277"/>
    </location>
</feature>
<gene>
    <name evidence="4" type="ORF">HHL22_11865</name>
</gene>
<evidence type="ECO:0000313" key="4">
    <source>
        <dbReference type="EMBL" id="NML65902.1"/>
    </source>
</evidence>
<comment type="caution">
    <text evidence="4">The sequence shown here is derived from an EMBL/GenBank/DDBJ whole genome shotgun (WGS) entry which is preliminary data.</text>
</comment>
<dbReference type="Gene3D" id="3.90.70.10">
    <property type="entry name" value="Cysteine proteinases"/>
    <property type="match status" value="1"/>
</dbReference>
<dbReference type="CDD" id="cd02619">
    <property type="entry name" value="Peptidase_C1"/>
    <property type="match status" value="1"/>
</dbReference>
<feature type="chain" id="PRO_5031206857" evidence="2">
    <location>
        <begin position="24"/>
        <end position="560"/>
    </location>
</feature>
<sequence length="560" mass="62471">MNSLLQVCRVGIIAAAIASYADAGLCQGVELTPDSVYRAIEPPPLDAGATPGTAADKSKIYTIPLSYFPPPGFQGSTESCVGWAVGYTMMGYMSVPKSLVPPKSFTGTVFSPWYLYLAVDRQEVRMPRQCQGLGQCGIRADLALQYLQDFGTVPIEFYPTYPIPYSFPPPNEQQLNETALKHKIPSTWHRLYAVNNPREIKSYISVDIPIISIIEVDRKFMDYRDNFDNRPYQWKGPAVGTHAMVVIGYNDSLHAFRILNSHGDSWGKRGYGWIDYESYIAMVRQNFIMVQEPKSLSATSLTTPKITDRSKEQDAPGAAATGHSSLGVKTVMRIRPEDFAVRSEETAIKGASGLSHYTFSVAAKPELLAAIKEVTYIYKLPGFPVIRFTSREQPYFSGAFDVKECLTAMTASLQLANDSIINISFDGCDILRSANSSLADPSIVNVIPYVTATHVAYARRALGRIRNRATNNKYDFEIQLRGIERVITHVDSVTYFWNHPTFNEYNGILRLSREEGLETNFSGAYSGWGCLDDVIITLYFNNRKTKVIHLDMCNSLGWSD</sequence>
<reference evidence="4 5" key="1">
    <citation type="submission" date="2020-04" db="EMBL/GenBank/DDBJ databases">
        <title>Hymenobacter polaris sp. nov., isolated from Arctic soil.</title>
        <authorList>
            <person name="Dahal R.H."/>
        </authorList>
    </citation>
    <scope>NUCLEOTIDE SEQUENCE [LARGE SCALE GENOMIC DNA]</scope>
    <source>
        <strain evidence="4 5">RP-2-7</strain>
    </source>
</reference>
<protein>
    <submittedName>
        <fullName evidence="4">C1 family peptidase</fullName>
    </submittedName>
</protein>
<dbReference type="InterPro" id="IPR000668">
    <property type="entry name" value="Peptidase_C1A_C"/>
</dbReference>
<feature type="signal peptide" evidence="2">
    <location>
        <begin position="1"/>
        <end position="23"/>
    </location>
</feature>
<dbReference type="RefSeq" id="WP_169531520.1">
    <property type="nucleotide sequence ID" value="NZ_JABBGH010000002.1"/>
</dbReference>
<keyword evidence="5" id="KW-1185">Reference proteome</keyword>
<evidence type="ECO:0000256" key="2">
    <source>
        <dbReference type="SAM" id="SignalP"/>
    </source>
</evidence>
<proteinExistence type="predicted"/>
<keyword evidence="2" id="KW-0732">Signal</keyword>
<organism evidence="4 5">
    <name type="scientific">Hymenobacter polaris</name>
    <dbReference type="NCBI Taxonomy" id="2682546"/>
    <lineage>
        <taxon>Bacteria</taxon>
        <taxon>Pseudomonadati</taxon>
        <taxon>Bacteroidota</taxon>
        <taxon>Cytophagia</taxon>
        <taxon>Cytophagales</taxon>
        <taxon>Hymenobacteraceae</taxon>
        <taxon>Hymenobacter</taxon>
    </lineage>
</organism>
<dbReference type="GO" id="GO:0008234">
    <property type="term" value="F:cysteine-type peptidase activity"/>
    <property type="evidence" value="ECO:0007669"/>
    <property type="project" value="InterPro"/>
</dbReference>
<dbReference type="GO" id="GO:0006508">
    <property type="term" value="P:proteolysis"/>
    <property type="evidence" value="ECO:0007669"/>
    <property type="project" value="InterPro"/>
</dbReference>
<dbReference type="Proteomes" id="UP000559626">
    <property type="component" value="Unassembled WGS sequence"/>
</dbReference>
<feature type="region of interest" description="Disordered" evidence="1">
    <location>
        <begin position="300"/>
        <end position="322"/>
    </location>
</feature>
<dbReference type="SUPFAM" id="SSF54001">
    <property type="entry name" value="Cysteine proteinases"/>
    <property type="match status" value="1"/>
</dbReference>
<accession>A0A7Y0AEM7</accession>
<dbReference type="InterPro" id="IPR038765">
    <property type="entry name" value="Papain-like_cys_pep_sf"/>
</dbReference>
<evidence type="ECO:0000313" key="5">
    <source>
        <dbReference type="Proteomes" id="UP000559626"/>
    </source>
</evidence>
<dbReference type="EMBL" id="JABBGH010000002">
    <property type="protein sequence ID" value="NML65902.1"/>
    <property type="molecule type" value="Genomic_DNA"/>
</dbReference>
<evidence type="ECO:0000259" key="3">
    <source>
        <dbReference type="Pfam" id="PF00112"/>
    </source>
</evidence>
<evidence type="ECO:0000256" key="1">
    <source>
        <dbReference type="SAM" id="MobiDB-lite"/>
    </source>
</evidence>